<dbReference type="PANTHER" id="PTHR36154">
    <property type="entry name" value="DNA-BINDING TRANSCRIPTIONAL ACTIVATOR ALPA"/>
    <property type="match status" value="1"/>
</dbReference>
<sequence>MYKIIRLSEVKALTGLPRSTLYKKISEKTFPGQISIGVRSVGWLESDVQNWIHEQISQTQSRAK</sequence>
<reference evidence="1 2" key="1">
    <citation type="submission" date="2018-10" db="EMBL/GenBank/DDBJ databases">
        <title>Genomic Encyclopedia of Archaeal and Bacterial Type Strains, Phase II (KMG-II): from individual species to whole genera.</title>
        <authorList>
            <person name="Goeker M."/>
        </authorList>
    </citation>
    <scope>NUCLEOTIDE SEQUENCE [LARGE SCALE GENOMIC DNA]</scope>
    <source>
        <strain evidence="1 2">DSM 18602</strain>
    </source>
</reference>
<dbReference type="Pfam" id="PF05930">
    <property type="entry name" value="Phage_AlpA"/>
    <property type="match status" value="1"/>
</dbReference>
<dbReference type="EMBL" id="RBKU01000001">
    <property type="protein sequence ID" value="RKR84211.1"/>
    <property type="molecule type" value="Genomic_DNA"/>
</dbReference>
<accession>A0A495J672</accession>
<evidence type="ECO:0000313" key="1">
    <source>
        <dbReference type="EMBL" id="RKR84211.1"/>
    </source>
</evidence>
<dbReference type="PANTHER" id="PTHR36154:SF1">
    <property type="entry name" value="DNA-BINDING TRANSCRIPTIONAL ACTIVATOR ALPA"/>
    <property type="match status" value="1"/>
</dbReference>
<dbReference type="AlphaFoldDB" id="A0A495J672"/>
<comment type="caution">
    <text evidence="1">The sequence shown here is derived from an EMBL/GenBank/DDBJ whole genome shotgun (WGS) entry which is preliminary data.</text>
</comment>
<protein>
    <submittedName>
        <fullName evidence="1">AlpA family transcriptional regulator</fullName>
    </submittedName>
</protein>
<name>A0A495J672_9SPHI</name>
<dbReference type="RefSeq" id="WP_121199687.1">
    <property type="nucleotide sequence ID" value="NZ_RBKU01000001.1"/>
</dbReference>
<dbReference type="InterPro" id="IPR052931">
    <property type="entry name" value="Prophage_regulatory_activator"/>
</dbReference>
<keyword evidence="2" id="KW-1185">Reference proteome</keyword>
<dbReference type="Proteomes" id="UP000268007">
    <property type="component" value="Unassembled WGS sequence"/>
</dbReference>
<evidence type="ECO:0000313" key="2">
    <source>
        <dbReference type="Proteomes" id="UP000268007"/>
    </source>
</evidence>
<dbReference type="Gene3D" id="1.10.238.160">
    <property type="match status" value="1"/>
</dbReference>
<organism evidence="1 2">
    <name type="scientific">Mucilaginibacter gracilis</name>
    <dbReference type="NCBI Taxonomy" id="423350"/>
    <lineage>
        <taxon>Bacteria</taxon>
        <taxon>Pseudomonadati</taxon>
        <taxon>Bacteroidota</taxon>
        <taxon>Sphingobacteriia</taxon>
        <taxon>Sphingobacteriales</taxon>
        <taxon>Sphingobacteriaceae</taxon>
        <taxon>Mucilaginibacter</taxon>
    </lineage>
</organism>
<dbReference type="OrthoDB" id="8527558at2"/>
<proteinExistence type="predicted"/>
<gene>
    <name evidence="1" type="ORF">BDD43_4439</name>
</gene>
<dbReference type="InterPro" id="IPR010260">
    <property type="entry name" value="AlpA"/>
</dbReference>